<organism evidence="2 3">
    <name type="scientific">Methanofollis aquaemaris</name>
    <dbReference type="NCBI Taxonomy" id="126734"/>
    <lineage>
        <taxon>Archaea</taxon>
        <taxon>Methanobacteriati</taxon>
        <taxon>Methanobacteriota</taxon>
        <taxon>Stenosarchaea group</taxon>
        <taxon>Methanomicrobia</taxon>
        <taxon>Methanomicrobiales</taxon>
        <taxon>Methanomicrobiaceae</taxon>
        <taxon>Methanofollis</taxon>
    </lineage>
</organism>
<evidence type="ECO:0000256" key="1">
    <source>
        <dbReference type="SAM" id="Phobius"/>
    </source>
</evidence>
<evidence type="ECO:0008006" key="4">
    <source>
        <dbReference type="Google" id="ProtNLM"/>
    </source>
</evidence>
<name>A0A8A3S6I9_9EURY</name>
<dbReference type="Gene3D" id="3.10.620.30">
    <property type="match status" value="1"/>
</dbReference>
<sequence length="373" mass="41581">MRTIPDWAGIAMIALLCSSVLVVSGVVPFLRPAAVYPSITPVAGSDDLDPAEFVFPFEKEQYRLQMPVDAAVYGGARGGAKNAILYEDLADEIWMADYYRAFLEDPHQEDLYTGLLRAFEEVRNKKNLDSDRYLEMITAFVQAIPYQVHPPDTPPKFPVETVAERKGDCDDKSLLLAALLSREGYDVALFNFVDDGHMAVGVASDGNTFCQTGYAYIETTDSGFVGSVPDNLAGGVTLNEEPQVIRIGNGTIRYTSGAETAYIISREKEAKEAAGTINENIAHYSEALRTSEERLREEKTSIITLLDMGDTAGYNAEVIPFNRDVRTYNQNLTTYQSKVEQYDRIAGIYNYILEHRHDRAGTYRWLLDHPLPA</sequence>
<evidence type="ECO:0000313" key="3">
    <source>
        <dbReference type="Proteomes" id="UP001042704"/>
    </source>
</evidence>
<dbReference type="EMBL" id="CP036172">
    <property type="protein sequence ID" value="QSZ67264.1"/>
    <property type="molecule type" value="Genomic_DNA"/>
</dbReference>
<dbReference type="Proteomes" id="UP001042704">
    <property type="component" value="Chromosome"/>
</dbReference>
<dbReference type="GeneID" id="76424095"/>
<reference evidence="2" key="2">
    <citation type="submission" date="2019-02" db="EMBL/GenBank/DDBJ databases">
        <authorList>
            <person name="Chen S.-C."/>
            <person name="Chien H.-H."/>
            <person name="Lai M.-C."/>
        </authorList>
    </citation>
    <scope>NUCLEOTIDE SEQUENCE</scope>
    <source>
        <strain evidence="2">N2F9704</strain>
    </source>
</reference>
<proteinExistence type="predicted"/>
<gene>
    <name evidence="2" type="ORF">RJ40_06985</name>
</gene>
<reference evidence="2" key="1">
    <citation type="journal article" date="2001" name="Int. J. Syst. Evol. Microbiol.">
        <title>Methanofollis aquaemaris sp. nov., a methanogen isolated from an aquaculture fish pond.</title>
        <authorList>
            <person name="Lai M.C."/>
            <person name="Chen S.C."/>
        </authorList>
    </citation>
    <scope>NUCLEOTIDE SEQUENCE</scope>
    <source>
        <strain evidence="2">N2F9704</strain>
    </source>
</reference>
<dbReference type="PANTHER" id="PTHR39327:SF1">
    <property type="entry name" value="BLR5470 PROTEIN"/>
    <property type="match status" value="1"/>
</dbReference>
<keyword evidence="3" id="KW-1185">Reference proteome</keyword>
<dbReference type="KEGG" id="maqe:RJ40_06985"/>
<dbReference type="InterPro" id="IPR010319">
    <property type="entry name" value="Transglutaminase-like_Cys_pept"/>
</dbReference>
<evidence type="ECO:0000313" key="2">
    <source>
        <dbReference type="EMBL" id="QSZ67264.1"/>
    </source>
</evidence>
<keyword evidence="1" id="KW-1133">Transmembrane helix</keyword>
<dbReference type="RefSeq" id="WP_265580153.1">
    <property type="nucleotide sequence ID" value="NZ_CP036172.1"/>
</dbReference>
<feature type="transmembrane region" description="Helical" evidence="1">
    <location>
        <begin position="7"/>
        <end position="30"/>
    </location>
</feature>
<accession>A0A8A3S6I9</accession>
<dbReference type="AlphaFoldDB" id="A0A8A3S6I9"/>
<protein>
    <recommendedName>
        <fullName evidence="4">Transglutaminase-like domain-containing protein</fullName>
    </recommendedName>
</protein>
<keyword evidence="1" id="KW-0812">Transmembrane</keyword>
<keyword evidence="1" id="KW-0472">Membrane</keyword>
<dbReference type="PANTHER" id="PTHR39327">
    <property type="match status" value="1"/>
</dbReference>